<feature type="compositionally biased region" description="Polar residues" evidence="9">
    <location>
        <begin position="93"/>
        <end position="110"/>
    </location>
</feature>
<feature type="compositionally biased region" description="Polar residues" evidence="9">
    <location>
        <begin position="169"/>
        <end position="184"/>
    </location>
</feature>
<keyword evidence="3 7" id="KW-0396">Initiation factor</keyword>
<dbReference type="InterPro" id="IPR023115">
    <property type="entry name" value="TIF_IF2_dom3"/>
</dbReference>
<proteinExistence type="inferred from homology"/>
<dbReference type="NCBIfam" id="TIGR00487">
    <property type="entry name" value="IF-2"/>
    <property type="match status" value="1"/>
</dbReference>
<feature type="binding site" evidence="7">
    <location>
        <begin position="351"/>
        <end position="358"/>
    </location>
    <ligand>
        <name>GTP</name>
        <dbReference type="ChEBI" id="CHEBI:37565"/>
    </ligand>
</feature>
<dbReference type="FunFam" id="3.40.50.300:FF:000019">
    <property type="entry name" value="Translation initiation factor IF-2"/>
    <property type="match status" value="1"/>
</dbReference>
<comment type="caution">
    <text evidence="7">Lacks conserved residue(s) required for the propagation of feature annotation.</text>
</comment>
<gene>
    <name evidence="7 11" type="primary">infB</name>
    <name evidence="11" type="ORF">IAB12_01220</name>
</gene>
<feature type="region of interest" description="Disordered" evidence="9">
    <location>
        <begin position="57"/>
        <end position="237"/>
    </location>
</feature>
<dbReference type="Pfam" id="PF22042">
    <property type="entry name" value="EF-G_D2"/>
    <property type="match status" value="1"/>
</dbReference>
<dbReference type="InterPro" id="IPR036925">
    <property type="entry name" value="TIF_IF2_dom3_sf"/>
</dbReference>
<dbReference type="FunFam" id="3.40.50.10050:FF:000001">
    <property type="entry name" value="Translation initiation factor IF-2"/>
    <property type="match status" value="1"/>
</dbReference>
<dbReference type="InterPro" id="IPR009000">
    <property type="entry name" value="Transl_B-barrel_sf"/>
</dbReference>
<dbReference type="InterPro" id="IPR005225">
    <property type="entry name" value="Small_GTP-bd"/>
</dbReference>
<evidence type="ECO:0000313" key="11">
    <source>
        <dbReference type="EMBL" id="HIV98385.1"/>
    </source>
</evidence>
<comment type="function">
    <text evidence="7 8">One of the essential components for the initiation of protein synthesis. Protects formylmethionyl-tRNA from spontaneous hydrolysis and promotes its binding to the 30S ribosomal subunits. Also involved in the hydrolysis of GTP during the formation of the 70S ribosomal complex.</text>
</comment>
<dbReference type="SUPFAM" id="SSF52156">
    <property type="entry name" value="Initiation factor IF2/eIF5b, domain 3"/>
    <property type="match status" value="1"/>
</dbReference>
<dbReference type="CDD" id="cd03702">
    <property type="entry name" value="IF2_mtIF2_II"/>
    <property type="match status" value="1"/>
</dbReference>
<feature type="binding site" evidence="7">
    <location>
        <begin position="398"/>
        <end position="402"/>
    </location>
    <ligand>
        <name>GTP</name>
        <dbReference type="ChEBI" id="CHEBI:37565"/>
    </ligand>
</feature>
<evidence type="ECO:0000259" key="10">
    <source>
        <dbReference type="PROSITE" id="PS51722"/>
    </source>
</evidence>
<dbReference type="InterPro" id="IPR006847">
    <property type="entry name" value="IF2_N"/>
</dbReference>
<reference evidence="11" key="2">
    <citation type="submission" date="2021-04" db="EMBL/GenBank/DDBJ databases">
        <authorList>
            <person name="Gilroy R."/>
        </authorList>
    </citation>
    <scope>NUCLEOTIDE SEQUENCE</scope>
    <source>
        <strain evidence="11">Gambia11-129</strain>
    </source>
</reference>
<sequence>MEENKEIKKVHVIKRASDYIKDEQAKNAQNADSSEKKKIVIKKKPVVKIKVKEETLSAQKKEEEVADNSLKTRNETPEAKKNYGKVIGENPFKTKTSPSVSPSNRLNSAVHNGPVIIKSSNLPPVPGQKGEVSESTRPRVAGIVGGRPAGQRTFRPHDRKGMQKDGQTRDNSSFRLRAGQSYTPSKDGANRGFNRNNDRKPGFSPRPQAAPQIDLNQKGAGKRNNLNNRKKDYEKGSHIQEEIDFQLQKKKKEESKLASVPSRIDIMENITVSDLAKKMNLKASDIISKLFKMGMMVTINQMIDHDTAEIIASEYGCEVHLVSLYDETIIEREEDKEEDLRPRAPIVTIMGHVDHGKTKLLDAIRSSNVAGGEFGGITQHIGAYKVSVPGKGDVVFLDTPGHSAFSMMRARGAQVTDIVVLVVAANDGVMPQTREAIDHARAANVPIIVAINKCDLPEANPERVMQQLSDLGLMPEEWGGQTLYCKISALKKEGIEDLLDTILLQAEMLELKANANCRAEGKILESRIDQGRGTVATVIIQRGTLNQGDYYVAGIYPGRVRAMFDDKGKRIQSAGPSTPVEIIGLSNIPSAGDPFQVTEDEKQARMVGAKRQELERLGDGASRNKLTLDIINAKIKEGEITDFNVIIKGDVQGSVEALQGALEKLSTDEIRLHVIRASAGAIIESDITLASASNAIVIGFNVRPTPKAQALAEKEKVEVKKYNIIYDVVDDIKAAMEGMLSPEIREVDIGKVEVRDLFKVPKVGTIAGCYVTEGKVKRNSLVRVIRDSIQLNQNLIRLASLKRFKDDAKEVNEGYECGIGLENWQDLQVGDILEIVETEEIRRKLETNESI</sequence>
<keyword evidence="4 7" id="KW-0547">Nucleotide-binding</keyword>
<keyword evidence="6 7" id="KW-0342">GTP-binding</keyword>
<feature type="compositionally biased region" description="Basic and acidic residues" evidence="9">
    <location>
        <begin position="155"/>
        <end position="168"/>
    </location>
</feature>
<feature type="binding site" evidence="7">
    <location>
        <begin position="452"/>
        <end position="455"/>
    </location>
    <ligand>
        <name>GTP</name>
        <dbReference type="ChEBI" id="CHEBI:37565"/>
    </ligand>
</feature>
<dbReference type="SUPFAM" id="SSF50447">
    <property type="entry name" value="Translation proteins"/>
    <property type="match status" value="2"/>
</dbReference>
<dbReference type="NCBIfam" id="TIGR00231">
    <property type="entry name" value="small_GTP"/>
    <property type="match status" value="1"/>
</dbReference>
<dbReference type="InterPro" id="IPR000795">
    <property type="entry name" value="T_Tr_GTP-bd_dom"/>
</dbReference>
<dbReference type="Pfam" id="PF04760">
    <property type="entry name" value="IF2_N"/>
    <property type="match status" value="1"/>
</dbReference>
<dbReference type="EMBL" id="DXHU01000005">
    <property type="protein sequence ID" value="HIV98385.1"/>
    <property type="molecule type" value="Genomic_DNA"/>
</dbReference>
<evidence type="ECO:0000313" key="12">
    <source>
        <dbReference type="Proteomes" id="UP000823936"/>
    </source>
</evidence>
<dbReference type="AlphaFoldDB" id="A0A9D1TNG0"/>
<comment type="similarity">
    <text evidence="1 7 8">Belongs to the TRAFAC class translation factor GTPase superfamily. Classic translation factor GTPase family. IF-2 subfamily.</text>
</comment>
<evidence type="ECO:0000256" key="6">
    <source>
        <dbReference type="ARBA" id="ARBA00023134"/>
    </source>
</evidence>
<dbReference type="FunFam" id="2.40.30.10:FF:000008">
    <property type="entry name" value="Translation initiation factor IF-2"/>
    <property type="match status" value="1"/>
</dbReference>
<evidence type="ECO:0000256" key="8">
    <source>
        <dbReference type="RuleBase" id="RU000644"/>
    </source>
</evidence>
<dbReference type="InterPro" id="IPR027417">
    <property type="entry name" value="P-loop_NTPase"/>
</dbReference>
<keyword evidence="5 7" id="KW-0648">Protein biosynthesis</keyword>
<dbReference type="Proteomes" id="UP000823936">
    <property type="component" value="Unassembled WGS sequence"/>
</dbReference>
<dbReference type="GO" id="GO:0003924">
    <property type="term" value="F:GTPase activity"/>
    <property type="evidence" value="ECO:0007669"/>
    <property type="project" value="UniProtKB-UniRule"/>
</dbReference>
<dbReference type="FunFam" id="2.40.30.10:FF:000007">
    <property type="entry name" value="Translation initiation factor IF-2"/>
    <property type="match status" value="1"/>
</dbReference>
<dbReference type="GO" id="GO:0003743">
    <property type="term" value="F:translation initiation factor activity"/>
    <property type="evidence" value="ECO:0007669"/>
    <property type="project" value="UniProtKB-UniRule"/>
</dbReference>
<comment type="subcellular location">
    <subcellularLocation>
        <location evidence="7">Cytoplasm</location>
    </subcellularLocation>
</comment>
<reference evidence="11" key="1">
    <citation type="journal article" date="2021" name="PeerJ">
        <title>Extensive microbial diversity within the chicken gut microbiome revealed by metagenomics and culture.</title>
        <authorList>
            <person name="Gilroy R."/>
            <person name="Ravi A."/>
            <person name="Getino M."/>
            <person name="Pursley I."/>
            <person name="Horton D.L."/>
            <person name="Alikhan N.F."/>
            <person name="Baker D."/>
            <person name="Gharbi K."/>
            <person name="Hall N."/>
            <person name="Watson M."/>
            <person name="Adriaenssens E.M."/>
            <person name="Foster-Nyarko E."/>
            <person name="Jarju S."/>
            <person name="Secka A."/>
            <person name="Antonio M."/>
            <person name="Oren A."/>
            <person name="Chaudhuri R.R."/>
            <person name="La Ragione R."/>
            <person name="Hildebrand F."/>
            <person name="Pallen M.J."/>
        </authorList>
    </citation>
    <scope>NUCLEOTIDE SEQUENCE</scope>
    <source>
        <strain evidence="11">Gambia11-129</strain>
    </source>
</reference>
<feature type="compositionally biased region" description="Basic and acidic residues" evidence="9">
    <location>
        <begin position="70"/>
        <end position="81"/>
    </location>
</feature>
<dbReference type="InterPro" id="IPR053905">
    <property type="entry name" value="EF-G-like_DII"/>
</dbReference>
<dbReference type="HAMAP" id="MF_00100_B">
    <property type="entry name" value="IF_2_B"/>
    <property type="match status" value="1"/>
</dbReference>
<feature type="domain" description="Tr-type G" evidence="10">
    <location>
        <begin position="342"/>
        <end position="512"/>
    </location>
</feature>
<dbReference type="Gene3D" id="2.40.30.10">
    <property type="entry name" value="Translation factors"/>
    <property type="match status" value="2"/>
</dbReference>
<evidence type="ECO:0000256" key="7">
    <source>
        <dbReference type="HAMAP-Rule" id="MF_00100"/>
    </source>
</evidence>
<dbReference type="GO" id="GO:0005525">
    <property type="term" value="F:GTP binding"/>
    <property type="evidence" value="ECO:0007669"/>
    <property type="project" value="UniProtKB-KW"/>
</dbReference>
<dbReference type="Pfam" id="PF00009">
    <property type="entry name" value="GTP_EFTU"/>
    <property type="match status" value="1"/>
</dbReference>
<dbReference type="InterPro" id="IPR044145">
    <property type="entry name" value="IF2_II"/>
</dbReference>
<evidence type="ECO:0000256" key="5">
    <source>
        <dbReference type="ARBA" id="ARBA00022917"/>
    </source>
</evidence>
<dbReference type="SUPFAM" id="SSF52540">
    <property type="entry name" value="P-loop containing nucleoside triphosphate hydrolases"/>
    <property type="match status" value="1"/>
</dbReference>
<evidence type="ECO:0000256" key="2">
    <source>
        <dbReference type="ARBA" id="ARBA00020675"/>
    </source>
</evidence>
<protein>
    <recommendedName>
        <fullName evidence="2 7">Translation initiation factor IF-2</fullName>
    </recommendedName>
</protein>
<dbReference type="PROSITE" id="PS51722">
    <property type="entry name" value="G_TR_2"/>
    <property type="match status" value="1"/>
</dbReference>
<dbReference type="Pfam" id="PF11987">
    <property type="entry name" value="IF-2"/>
    <property type="match status" value="1"/>
</dbReference>
<evidence type="ECO:0000256" key="4">
    <source>
        <dbReference type="ARBA" id="ARBA00022741"/>
    </source>
</evidence>
<evidence type="ECO:0000256" key="9">
    <source>
        <dbReference type="SAM" id="MobiDB-lite"/>
    </source>
</evidence>
<comment type="caution">
    <text evidence="11">The sequence shown here is derived from an EMBL/GenBank/DDBJ whole genome shotgun (WGS) entry which is preliminary data.</text>
</comment>
<dbReference type="InterPro" id="IPR000178">
    <property type="entry name" value="TF_IF2_bacterial-like"/>
</dbReference>
<dbReference type="Gene3D" id="3.40.50.300">
    <property type="entry name" value="P-loop containing nucleotide triphosphate hydrolases"/>
    <property type="match status" value="1"/>
</dbReference>
<accession>A0A9D1TNG0</accession>
<dbReference type="PANTHER" id="PTHR43381">
    <property type="entry name" value="TRANSLATION INITIATION FACTOR IF-2-RELATED"/>
    <property type="match status" value="1"/>
</dbReference>
<name>A0A9D1TNG0_9SPIO</name>
<dbReference type="CDD" id="cd01887">
    <property type="entry name" value="IF2_eIF5B"/>
    <property type="match status" value="1"/>
</dbReference>
<dbReference type="CDD" id="cd03692">
    <property type="entry name" value="mtIF2_IVc"/>
    <property type="match status" value="1"/>
</dbReference>
<dbReference type="Gene3D" id="3.40.50.10050">
    <property type="entry name" value="Translation initiation factor IF- 2, domain 3"/>
    <property type="match status" value="1"/>
</dbReference>
<dbReference type="PANTHER" id="PTHR43381:SF5">
    <property type="entry name" value="TR-TYPE G DOMAIN-CONTAINING PROTEIN"/>
    <property type="match status" value="1"/>
</dbReference>
<keyword evidence="7" id="KW-0963">Cytoplasm</keyword>
<evidence type="ECO:0000256" key="3">
    <source>
        <dbReference type="ARBA" id="ARBA00022540"/>
    </source>
</evidence>
<dbReference type="InterPro" id="IPR015760">
    <property type="entry name" value="TIF_IF2"/>
</dbReference>
<evidence type="ECO:0000256" key="1">
    <source>
        <dbReference type="ARBA" id="ARBA00007733"/>
    </source>
</evidence>
<dbReference type="GO" id="GO:0005829">
    <property type="term" value="C:cytosol"/>
    <property type="evidence" value="ECO:0007669"/>
    <property type="project" value="TreeGrafter"/>
</dbReference>
<organism evidence="11 12">
    <name type="scientific">Candidatus Ornithospirochaeta avicola</name>
    <dbReference type="NCBI Taxonomy" id="2840896"/>
    <lineage>
        <taxon>Bacteria</taxon>
        <taxon>Pseudomonadati</taxon>
        <taxon>Spirochaetota</taxon>
        <taxon>Spirochaetia</taxon>
        <taxon>Spirochaetales</taxon>
        <taxon>Spirochaetaceae</taxon>
        <taxon>Spirochaetaceae incertae sedis</taxon>
        <taxon>Candidatus Ornithospirochaeta</taxon>
    </lineage>
</organism>